<evidence type="ECO:0000259" key="2">
    <source>
        <dbReference type="PROSITE" id="PS50111"/>
    </source>
</evidence>
<accession>A0ABT5HU86</accession>
<feature type="domain" description="PAC" evidence="3">
    <location>
        <begin position="80"/>
        <end position="132"/>
    </location>
</feature>
<dbReference type="Pfam" id="PF00015">
    <property type="entry name" value="MCPsignal"/>
    <property type="match status" value="1"/>
</dbReference>
<dbReference type="Pfam" id="PF08447">
    <property type="entry name" value="PAS_3"/>
    <property type="match status" value="2"/>
</dbReference>
<dbReference type="PANTHER" id="PTHR24422">
    <property type="entry name" value="CHEMOTAXIS PROTEIN METHYLTRANSFERASE"/>
    <property type="match status" value="1"/>
</dbReference>
<organism evidence="4 5">
    <name type="scientific">Asticcacaulis aquaticus</name>
    <dbReference type="NCBI Taxonomy" id="2984212"/>
    <lineage>
        <taxon>Bacteria</taxon>
        <taxon>Pseudomonadati</taxon>
        <taxon>Pseudomonadota</taxon>
        <taxon>Alphaproteobacteria</taxon>
        <taxon>Caulobacterales</taxon>
        <taxon>Caulobacteraceae</taxon>
        <taxon>Asticcacaulis</taxon>
    </lineage>
</organism>
<protein>
    <submittedName>
        <fullName evidence="4">PAS domain-containing methyl-accepting chemotaxis protein</fullName>
    </submittedName>
</protein>
<dbReference type="SMART" id="SM00283">
    <property type="entry name" value="MA"/>
    <property type="match status" value="1"/>
</dbReference>
<dbReference type="SUPFAM" id="SSF55785">
    <property type="entry name" value="PYP-like sensor domain (PAS domain)"/>
    <property type="match status" value="2"/>
</dbReference>
<dbReference type="RefSeq" id="WP_272748097.1">
    <property type="nucleotide sequence ID" value="NZ_JAQQKX010000007.1"/>
</dbReference>
<comment type="caution">
    <text evidence="4">The sequence shown here is derived from an EMBL/GenBank/DDBJ whole genome shotgun (WGS) entry which is preliminary data.</text>
</comment>
<name>A0ABT5HU86_9CAUL</name>
<dbReference type="CDD" id="cd00130">
    <property type="entry name" value="PAS"/>
    <property type="match status" value="2"/>
</dbReference>
<dbReference type="PROSITE" id="PS50113">
    <property type="entry name" value="PAC"/>
    <property type="match status" value="1"/>
</dbReference>
<evidence type="ECO:0000313" key="4">
    <source>
        <dbReference type="EMBL" id="MDC7683628.1"/>
    </source>
</evidence>
<dbReference type="InterPro" id="IPR000014">
    <property type="entry name" value="PAS"/>
</dbReference>
<evidence type="ECO:0000259" key="3">
    <source>
        <dbReference type="PROSITE" id="PS50113"/>
    </source>
</evidence>
<dbReference type="SMART" id="SM00091">
    <property type="entry name" value="PAS"/>
    <property type="match status" value="2"/>
</dbReference>
<evidence type="ECO:0000256" key="1">
    <source>
        <dbReference type="PROSITE-ProRule" id="PRU00284"/>
    </source>
</evidence>
<dbReference type="SUPFAM" id="SSF58104">
    <property type="entry name" value="Methyl-accepting chemotaxis protein (MCP) signaling domain"/>
    <property type="match status" value="1"/>
</dbReference>
<dbReference type="Gene3D" id="3.30.450.20">
    <property type="entry name" value="PAS domain"/>
    <property type="match status" value="2"/>
</dbReference>
<dbReference type="Proteomes" id="UP001214854">
    <property type="component" value="Unassembled WGS sequence"/>
</dbReference>
<dbReference type="InterPro" id="IPR004090">
    <property type="entry name" value="Chemotax_Me-accpt_rcpt"/>
</dbReference>
<dbReference type="EMBL" id="JAQQKX010000007">
    <property type="protein sequence ID" value="MDC7683628.1"/>
    <property type="molecule type" value="Genomic_DNA"/>
</dbReference>
<dbReference type="InterPro" id="IPR004089">
    <property type="entry name" value="MCPsignal_dom"/>
</dbReference>
<dbReference type="InterPro" id="IPR050903">
    <property type="entry name" value="Bact_Chemotaxis_MeTrfase"/>
</dbReference>
<dbReference type="NCBIfam" id="TIGR00229">
    <property type="entry name" value="sensory_box"/>
    <property type="match status" value="2"/>
</dbReference>
<dbReference type="Gene3D" id="1.10.287.950">
    <property type="entry name" value="Methyl-accepting chemotaxis protein"/>
    <property type="match status" value="1"/>
</dbReference>
<feature type="domain" description="Methyl-accepting transducer" evidence="2">
    <location>
        <begin position="248"/>
        <end position="477"/>
    </location>
</feature>
<dbReference type="InterPro" id="IPR035965">
    <property type="entry name" value="PAS-like_dom_sf"/>
</dbReference>
<dbReference type="SMART" id="SM00086">
    <property type="entry name" value="PAC"/>
    <property type="match status" value="2"/>
</dbReference>
<dbReference type="PRINTS" id="PR00260">
    <property type="entry name" value="CHEMTRNSDUCR"/>
</dbReference>
<sequence>MLFANADMASTLAALNAALAVIEFSPSGDILTANDNFLRTMGYTAGELRGQHHRLFCDPAFAASDAYRRFWADLAAGRQQSGEFKRYGRDGSPVWLQASYTPVRDRQGRVTKILKCAADITGAKSTALDHAGKIAAISRSQAIIEFTPDGTVLTANDNFLKTMGYRLDEIAGQPHSLFCEPEFVRSRDYADLWQSLRAGQFVAGTFKRIGKGGREVHIEAAYNPIFDDTGAVVKVAKFATDVTASVQRRLRNDALSGEINDDLGGVVDRISDASHMVTGASGASTETGAIVNSVAAAAEELRQSVQEISGSMGQARAAVQNAFTQTEKVNHSAGNLTRTTESMGSIVTFIQEIASQINLLALNATIESARAGEAGRGFAVVATEVKSLANQSSASSARIAQEISNMQGVADEVVSALSEVTTQMTLVLDNVIAVASAIEQQSTVTQEISGNMHSAVTAVQEIEQSLGHITTTFEAITHASGEVKRRVETLVA</sequence>
<evidence type="ECO:0000313" key="5">
    <source>
        <dbReference type="Proteomes" id="UP001214854"/>
    </source>
</evidence>
<proteinExistence type="predicted"/>
<keyword evidence="1" id="KW-0807">Transducer</keyword>
<dbReference type="InterPro" id="IPR000700">
    <property type="entry name" value="PAS-assoc_C"/>
</dbReference>
<reference evidence="4 5" key="1">
    <citation type="submission" date="2023-01" db="EMBL/GenBank/DDBJ databases">
        <title>Novel species of the genus Asticcacaulis isolated from rivers.</title>
        <authorList>
            <person name="Lu H."/>
        </authorList>
    </citation>
    <scope>NUCLEOTIDE SEQUENCE [LARGE SCALE GENOMIC DNA]</scope>
    <source>
        <strain evidence="4 5">BYS171W</strain>
    </source>
</reference>
<dbReference type="PROSITE" id="PS50111">
    <property type="entry name" value="CHEMOTAXIS_TRANSDUC_2"/>
    <property type="match status" value="1"/>
</dbReference>
<keyword evidence="5" id="KW-1185">Reference proteome</keyword>
<dbReference type="InterPro" id="IPR013655">
    <property type="entry name" value="PAS_fold_3"/>
</dbReference>
<dbReference type="InterPro" id="IPR001610">
    <property type="entry name" value="PAC"/>
</dbReference>
<gene>
    <name evidence="4" type="ORF">PQU92_10090</name>
</gene>
<dbReference type="PANTHER" id="PTHR24422:SF10">
    <property type="entry name" value="CHEMOTAXIS PROTEIN METHYLTRANSFERASE 2"/>
    <property type="match status" value="1"/>
</dbReference>